<protein>
    <submittedName>
        <fullName evidence="3">DMT family transporter</fullName>
    </submittedName>
</protein>
<dbReference type="RefSeq" id="WP_354618245.1">
    <property type="nucleotide sequence ID" value="NZ_JBEWYP010000003.1"/>
</dbReference>
<keyword evidence="1" id="KW-0812">Transmembrane</keyword>
<feature type="transmembrane region" description="Helical" evidence="1">
    <location>
        <begin position="116"/>
        <end position="134"/>
    </location>
</feature>
<keyword evidence="4" id="KW-1185">Reference proteome</keyword>
<evidence type="ECO:0000313" key="4">
    <source>
        <dbReference type="Proteomes" id="UP001549773"/>
    </source>
</evidence>
<gene>
    <name evidence="3" type="ORF">ABXZ32_08490</name>
</gene>
<dbReference type="InterPro" id="IPR000620">
    <property type="entry name" value="EamA_dom"/>
</dbReference>
<evidence type="ECO:0000259" key="2">
    <source>
        <dbReference type="Pfam" id="PF00892"/>
    </source>
</evidence>
<comment type="caution">
    <text evidence="3">The sequence shown here is derived from an EMBL/GenBank/DDBJ whole genome shotgun (WGS) entry which is preliminary data.</text>
</comment>
<keyword evidence="1" id="KW-0472">Membrane</keyword>
<dbReference type="Pfam" id="PF00892">
    <property type="entry name" value="EamA"/>
    <property type="match status" value="2"/>
</dbReference>
<feature type="transmembrane region" description="Helical" evidence="1">
    <location>
        <begin position="86"/>
        <end position="110"/>
    </location>
</feature>
<feature type="transmembrane region" description="Helical" evidence="1">
    <location>
        <begin position="178"/>
        <end position="197"/>
    </location>
</feature>
<evidence type="ECO:0000256" key="1">
    <source>
        <dbReference type="SAM" id="Phobius"/>
    </source>
</evidence>
<feature type="transmembrane region" description="Helical" evidence="1">
    <location>
        <begin position="209"/>
        <end position="229"/>
    </location>
</feature>
<proteinExistence type="predicted"/>
<feature type="transmembrane region" description="Helical" evidence="1">
    <location>
        <begin position="269"/>
        <end position="286"/>
    </location>
</feature>
<dbReference type="InterPro" id="IPR037185">
    <property type="entry name" value="EmrE-like"/>
</dbReference>
<dbReference type="SUPFAM" id="SSF103481">
    <property type="entry name" value="Multidrug resistance efflux transporter EmrE"/>
    <property type="match status" value="2"/>
</dbReference>
<accession>A0ABV2TX29</accession>
<name>A0ABV2TX29_9FLAO</name>
<feature type="transmembrane region" description="Helical" evidence="1">
    <location>
        <begin position="241"/>
        <end position="262"/>
    </location>
</feature>
<dbReference type="EMBL" id="JBEWYP010000003">
    <property type="protein sequence ID" value="MET7029432.1"/>
    <property type="molecule type" value="Genomic_DNA"/>
</dbReference>
<feature type="transmembrane region" description="Helical" evidence="1">
    <location>
        <begin position="61"/>
        <end position="79"/>
    </location>
</feature>
<dbReference type="Proteomes" id="UP001549773">
    <property type="component" value="Unassembled WGS sequence"/>
</dbReference>
<organism evidence="3 4">
    <name type="scientific">Sediminicola luteus</name>
    <dbReference type="NCBI Taxonomy" id="319238"/>
    <lineage>
        <taxon>Bacteria</taxon>
        <taxon>Pseudomonadati</taxon>
        <taxon>Bacteroidota</taxon>
        <taxon>Flavobacteriia</taxon>
        <taxon>Flavobacteriales</taxon>
        <taxon>Flavobacteriaceae</taxon>
        <taxon>Sediminicola</taxon>
    </lineage>
</organism>
<dbReference type="Gene3D" id="1.10.3730.20">
    <property type="match status" value="1"/>
</dbReference>
<feature type="transmembrane region" description="Helical" evidence="1">
    <location>
        <begin position="29"/>
        <end position="49"/>
    </location>
</feature>
<reference evidence="3 4" key="1">
    <citation type="submission" date="2024-07" db="EMBL/GenBank/DDBJ databases">
        <title>The genome sequence of type strain Sediminicola luteus GDMCC 1.2596T.</title>
        <authorList>
            <person name="Liu Y."/>
        </authorList>
    </citation>
    <scope>NUCLEOTIDE SEQUENCE [LARGE SCALE GENOMIC DNA]</scope>
    <source>
        <strain evidence="3 4">GDMCC 1.2596</strain>
    </source>
</reference>
<sequence>MLDLALCVLFSSSLFVIFKLYSKYKIQTLYAIICNYVVACLFSTLFYDGKITVNDLTEKPWFLGTMALGILFIVVFIITAKTSQKIGVSVASVAAKMSLIIPVIAGVLIYNEVLGAIKIIGIILALVAVYFASIKNRTLSVKMETIILPLLLFLGSGMVDTSIKYLQATYMEKEDYPLFSATVFGAAGFIGIIFILLKSFREPLRPNLRNVLGGLVLGIVNYFSIYFLLRALENDFINSASIFTLNHVATVLLSTIFGIVLFKESLSKKNWFGIGLAVISIILVAST</sequence>
<feature type="domain" description="EamA" evidence="2">
    <location>
        <begin position="172"/>
        <end position="285"/>
    </location>
</feature>
<evidence type="ECO:0000313" key="3">
    <source>
        <dbReference type="EMBL" id="MET7029432.1"/>
    </source>
</evidence>
<feature type="domain" description="EamA" evidence="2">
    <location>
        <begin position="5"/>
        <end position="133"/>
    </location>
</feature>
<feature type="transmembrane region" description="Helical" evidence="1">
    <location>
        <begin position="6"/>
        <end position="22"/>
    </location>
</feature>
<feature type="transmembrane region" description="Helical" evidence="1">
    <location>
        <begin position="146"/>
        <end position="166"/>
    </location>
</feature>
<keyword evidence="1" id="KW-1133">Transmembrane helix</keyword>